<feature type="region of interest" description="Disordered" evidence="1">
    <location>
        <begin position="1"/>
        <end position="22"/>
    </location>
</feature>
<dbReference type="Proteomes" id="UP000288805">
    <property type="component" value="Unassembled WGS sequence"/>
</dbReference>
<gene>
    <name evidence="2" type="ORF">CK203_018399</name>
</gene>
<evidence type="ECO:0000256" key="1">
    <source>
        <dbReference type="SAM" id="MobiDB-lite"/>
    </source>
</evidence>
<name>A0A438J682_VITVI</name>
<proteinExistence type="predicted"/>
<evidence type="ECO:0000313" key="2">
    <source>
        <dbReference type="EMBL" id="RVX04469.1"/>
    </source>
</evidence>
<dbReference type="EMBL" id="QGNW01000061">
    <property type="protein sequence ID" value="RVX04469.1"/>
    <property type="molecule type" value="Genomic_DNA"/>
</dbReference>
<sequence length="418" mass="46360">MYPKAVGGDGEATDVDRAGLKSGDAEVRDGEFRASDESFWSEGTDGRVWRERLLWRLLPQLISPEVDKLPNISGDLLLSEAKSLGNDFWISGREITESSAVEVQADTEGEVKPCHVERGKGTFCPRFRANEKGHDMEKKMEGWQEYLFPWHLQHISIVAKWMDTRSQHTKVLDSVIIPAKSIRTGCPDYPPMVLLAMVAAWSSPPYGRLSETVVMGRGPWLVVVIACKTRFTLVNDPDNHIRIAHVGYPDVLWSGRIYGSRPDVYALFRFNLGLKNVFKEKATSSVRAGDAHEKSTDKLSVKEFRDRFCIPNGHVRHLPSLQLVTELPDSTKGGRRDTCGPGCMGGFRASGRPFSKLLQCFPDRRQGEALQDAASARNLMAVVRESQEYVINILPGSAKGGSAWGALYCEGSPDLPGV</sequence>
<evidence type="ECO:0000313" key="3">
    <source>
        <dbReference type="Proteomes" id="UP000288805"/>
    </source>
</evidence>
<comment type="caution">
    <text evidence="2">The sequence shown here is derived from an EMBL/GenBank/DDBJ whole genome shotgun (WGS) entry which is preliminary data.</text>
</comment>
<organism evidence="2 3">
    <name type="scientific">Vitis vinifera</name>
    <name type="common">Grape</name>
    <dbReference type="NCBI Taxonomy" id="29760"/>
    <lineage>
        <taxon>Eukaryota</taxon>
        <taxon>Viridiplantae</taxon>
        <taxon>Streptophyta</taxon>
        <taxon>Embryophyta</taxon>
        <taxon>Tracheophyta</taxon>
        <taxon>Spermatophyta</taxon>
        <taxon>Magnoliopsida</taxon>
        <taxon>eudicotyledons</taxon>
        <taxon>Gunneridae</taxon>
        <taxon>Pentapetalae</taxon>
        <taxon>rosids</taxon>
        <taxon>Vitales</taxon>
        <taxon>Vitaceae</taxon>
        <taxon>Viteae</taxon>
        <taxon>Vitis</taxon>
    </lineage>
</organism>
<accession>A0A438J682</accession>
<dbReference type="AlphaFoldDB" id="A0A438J682"/>
<protein>
    <submittedName>
        <fullName evidence="2">Uncharacterized protein</fullName>
    </submittedName>
</protein>
<reference evidence="2 3" key="1">
    <citation type="journal article" date="2018" name="PLoS Genet.">
        <title>Population sequencing reveals clonal diversity and ancestral inbreeding in the grapevine cultivar Chardonnay.</title>
        <authorList>
            <person name="Roach M.J."/>
            <person name="Johnson D.L."/>
            <person name="Bohlmann J."/>
            <person name="van Vuuren H.J."/>
            <person name="Jones S.J."/>
            <person name="Pretorius I.S."/>
            <person name="Schmidt S.A."/>
            <person name="Borneman A.R."/>
        </authorList>
    </citation>
    <scope>NUCLEOTIDE SEQUENCE [LARGE SCALE GENOMIC DNA]</scope>
    <source>
        <strain evidence="3">cv. Chardonnay</strain>
        <tissue evidence="2">Leaf</tissue>
    </source>
</reference>